<reference evidence="1" key="1">
    <citation type="journal article" date="2014" name="Int. J. Syst. Evol. Microbiol.">
        <title>Complete genome sequence of Corynebacterium casei LMG S-19264T (=DSM 44701T), isolated from a smear-ripened cheese.</title>
        <authorList>
            <consortium name="US DOE Joint Genome Institute (JGI-PGF)"/>
            <person name="Walter F."/>
            <person name="Albersmeier A."/>
            <person name="Kalinowski J."/>
            <person name="Ruckert C."/>
        </authorList>
    </citation>
    <scope>NUCLEOTIDE SEQUENCE</scope>
    <source>
        <strain evidence="1">CGMCC 1.15448</strain>
    </source>
</reference>
<organism evidence="1 2">
    <name type="scientific">Puia dinghuensis</name>
    <dbReference type="NCBI Taxonomy" id="1792502"/>
    <lineage>
        <taxon>Bacteria</taxon>
        <taxon>Pseudomonadati</taxon>
        <taxon>Bacteroidota</taxon>
        <taxon>Chitinophagia</taxon>
        <taxon>Chitinophagales</taxon>
        <taxon>Chitinophagaceae</taxon>
        <taxon>Puia</taxon>
    </lineage>
</organism>
<comment type="caution">
    <text evidence="1">The sequence shown here is derived from an EMBL/GenBank/DDBJ whole genome shotgun (WGS) entry which is preliminary data.</text>
</comment>
<evidence type="ECO:0008006" key="3">
    <source>
        <dbReference type="Google" id="ProtNLM"/>
    </source>
</evidence>
<reference evidence="1" key="2">
    <citation type="submission" date="2020-09" db="EMBL/GenBank/DDBJ databases">
        <authorList>
            <person name="Sun Q."/>
            <person name="Zhou Y."/>
        </authorList>
    </citation>
    <scope>NUCLEOTIDE SEQUENCE</scope>
    <source>
        <strain evidence="1">CGMCC 1.15448</strain>
    </source>
</reference>
<dbReference type="InterPro" id="IPR053842">
    <property type="entry name" value="NikA-like"/>
</dbReference>
<evidence type="ECO:0000313" key="2">
    <source>
        <dbReference type="Proteomes" id="UP000607559"/>
    </source>
</evidence>
<sequence length="119" mass="13567">MESVRLKKKKGGRPTKKLKRELRITARFSKLEHYILQQKSGRAGINISEFLRQAAITAKVTARVTEEELHIIRQLIGMANNLNQMAKVANREGMASIRLLLEACLQLIHDLLNKLQHGE</sequence>
<name>A0A8J2U845_9BACT</name>
<proteinExistence type="predicted"/>
<accession>A0A8J2U845</accession>
<dbReference type="RefSeq" id="WP_188928190.1">
    <property type="nucleotide sequence ID" value="NZ_BMJC01000001.1"/>
</dbReference>
<dbReference type="AlphaFoldDB" id="A0A8J2U845"/>
<keyword evidence="2" id="KW-1185">Reference proteome</keyword>
<dbReference type="Proteomes" id="UP000607559">
    <property type="component" value="Unassembled WGS sequence"/>
</dbReference>
<dbReference type="EMBL" id="BMJC01000001">
    <property type="protein sequence ID" value="GGA84938.1"/>
    <property type="molecule type" value="Genomic_DNA"/>
</dbReference>
<protein>
    <recommendedName>
        <fullName evidence="3">Plasmid mobilization relaxosome protein MobC</fullName>
    </recommendedName>
</protein>
<dbReference type="Pfam" id="PF21983">
    <property type="entry name" value="NikA-like"/>
    <property type="match status" value="1"/>
</dbReference>
<evidence type="ECO:0000313" key="1">
    <source>
        <dbReference type="EMBL" id="GGA84938.1"/>
    </source>
</evidence>
<gene>
    <name evidence="1" type="ORF">GCM10011511_04970</name>
</gene>